<keyword evidence="3" id="KW-1185">Reference proteome</keyword>
<comment type="caution">
    <text evidence="2">The sequence shown here is derived from an EMBL/GenBank/DDBJ whole genome shotgun (WGS) entry which is preliminary data.</text>
</comment>
<proteinExistence type="predicted"/>
<feature type="chain" id="PRO_5009944202" evidence="1">
    <location>
        <begin position="26"/>
        <end position="95"/>
    </location>
</feature>
<gene>
    <name evidence="2" type="ORF">BN2476_300118</name>
</gene>
<evidence type="ECO:0000256" key="1">
    <source>
        <dbReference type="SAM" id="SignalP"/>
    </source>
</evidence>
<protein>
    <submittedName>
        <fullName evidence="2">Uncharacterized protein</fullName>
    </submittedName>
</protein>
<sequence>MKRTIMLCAVGFSAACMSVTAYAHADIGVFFGFPGPVIEAPPPVVYEEAPPVVYAPAPAVYGYPYEGGYWERPYYRQDRGGYRGWRHRHDDDDED</sequence>
<dbReference type="EMBL" id="CYGY02000030">
    <property type="protein sequence ID" value="SIT41668.1"/>
    <property type="molecule type" value="Genomic_DNA"/>
</dbReference>
<dbReference type="AlphaFoldDB" id="A0A1N7S2Z9"/>
<dbReference type="Proteomes" id="UP000195569">
    <property type="component" value="Unassembled WGS sequence"/>
</dbReference>
<organism evidence="2 3">
    <name type="scientific">Paraburkholderia piptadeniae</name>
    <dbReference type="NCBI Taxonomy" id="1701573"/>
    <lineage>
        <taxon>Bacteria</taxon>
        <taxon>Pseudomonadati</taxon>
        <taxon>Pseudomonadota</taxon>
        <taxon>Betaproteobacteria</taxon>
        <taxon>Burkholderiales</taxon>
        <taxon>Burkholderiaceae</taxon>
        <taxon>Paraburkholderia</taxon>
    </lineage>
</organism>
<reference evidence="2" key="1">
    <citation type="submission" date="2016-12" db="EMBL/GenBank/DDBJ databases">
        <authorList>
            <person name="Moulin L."/>
        </authorList>
    </citation>
    <scope>NUCLEOTIDE SEQUENCE [LARGE SCALE GENOMIC DNA]</scope>
    <source>
        <strain evidence="2">STM 7183</strain>
    </source>
</reference>
<name>A0A1N7S2Z9_9BURK</name>
<accession>A0A1N7S2Z9</accession>
<dbReference type="PROSITE" id="PS51257">
    <property type="entry name" value="PROKAR_LIPOPROTEIN"/>
    <property type="match status" value="1"/>
</dbReference>
<evidence type="ECO:0000313" key="3">
    <source>
        <dbReference type="Proteomes" id="UP000195569"/>
    </source>
</evidence>
<feature type="signal peptide" evidence="1">
    <location>
        <begin position="1"/>
        <end position="25"/>
    </location>
</feature>
<keyword evidence="1" id="KW-0732">Signal</keyword>
<evidence type="ECO:0000313" key="2">
    <source>
        <dbReference type="EMBL" id="SIT41668.1"/>
    </source>
</evidence>